<dbReference type="PANTHER" id="PTHR39200">
    <property type="entry name" value="HYPOTHETICAL EXPORTED PROTEIN"/>
    <property type="match status" value="1"/>
</dbReference>
<dbReference type="EMBL" id="JACOAF010000058">
    <property type="protein sequence ID" value="MBC3542325.1"/>
    <property type="molecule type" value="Genomic_DNA"/>
</dbReference>
<dbReference type="PANTHER" id="PTHR39200:SF1">
    <property type="entry name" value="AUTO-TRANSPORTER ADHESIN HEAD GIN DOMAIN-CONTAINING PROTEIN-RELATED"/>
    <property type="match status" value="1"/>
</dbReference>
<dbReference type="Gene3D" id="2.160.20.120">
    <property type="match status" value="1"/>
</dbReference>
<keyword evidence="1" id="KW-0732">Signal</keyword>
<organism evidence="3 4">
    <name type="scientific">Rufibacter sediminis</name>
    <dbReference type="NCBI Taxonomy" id="2762756"/>
    <lineage>
        <taxon>Bacteria</taxon>
        <taxon>Pseudomonadati</taxon>
        <taxon>Bacteroidota</taxon>
        <taxon>Cytophagia</taxon>
        <taxon>Cytophagales</taxon>
        <taxon>Hymenobacteraceae</taxon>
        <taxon>Rufibacter</taxon>
    </lineage>
</organism>
<reference evidence="3 4" key="1">
    <citation type="journal article" date="2019" name="Int. J. Syst. Evol. Microbiol.">
        <title>Rufibacter sediminis sp. nov., isolated from freshwater lake sediment.</title>
        <authorList>
            <person name="Qu J.H."/>
            <person name="Zhang L.J."/>
            <person name="Fu Y.H."/>
            <person name="Li H.F."/>
        </authorList>
    </citation>
    <scope>NUCLEOTIDE SEQUENCE [LARGE SCALE GENOMIC DNA]</scope>
    <source>
        <strain evidence="3 4">H-1</strain>
    </source>
</reference>
<dbReference type="RefSeq" id="WP_186642030.1">
    <property type="nucleotide sequence ID" value="NZ_JACOAF010000058.1"/>
</dbReference>
<comment type="caution">
    <text evidence="3">The sequence shown here is derived from an EMBL/GenBank/DDBJ whole genome shotgun (WGS) entry which is preliminary data.</text>
</comment>
<feature type="chain" id="PRO_5046780623" evidence="1">
    <location>
        <begin position="21"/>
        <end position="245"/>
    </location>
</feature>
<dbReference type="InterPro" id="IPR021255">
    <property type="entry name" value="DUF2807"/>
</dbReference>
<dbReference type="PROSITE" id="PS51257">
    <property type="entry name" value="PROKAR_LIPOPROTEIN"/>
    <property type="match status" value="1"/>
</dbReference>
<evidence type="ECO:0000313" key="4">
    <source>
        <dbReference type="Proteomes" id="UP000659698"/>
    </source>
</evidence>
<feature type="signal peptide" evidence="1">
    <location>
        <begin position="1"/>
        <end position="20"/>
    </location>
</feature>
<evidence type="ECO:0000259" key="2">
    <source>
        <dbReference type="Pfam" id="PF10988"/>
    </source>
</evidence>
<gene>
    <name evidence="3" type="ORF">H7U12_21765</name>
</gene>
<accession>A0ABR6VZH5</accession>
<sequence>MNLHLKFICTVFLFSAGVFITSCDILNNGPCLHGSGKSKTETRDVASFTGVEMRVGGNVFVTAGPKAEVKVESFANLLPEIVTEVEGKTLVIKSTSCLDYNDNETNVYISLPDIEQATLKTSGVLSIQTVASTKPLQLSLTGSGTIKYTGNATVLKVQHSGSGDVELNGFTSNLETTLSGSGRVMGYFMHADTAQVITSGSGHQQIWVNKVLDANISGSGNIYYRGNPSLVSKLTTGSGKVINDN</sequence>
<evidence type="ECO:0000256" key="1">
    <source>
        <dbReference type="SAM" id="SignalP"/>
    </source>
</evidence>
<protein>
    <submittedName>
        <fullName evidence="3">DUF2807 domain-containing protein</fullName>
    </submittedName>
</protein>
<keyword evidence="4" id="KW-1185">Reference proteome</keyword>
<dbReference type="Pfam" id="PF10988">
    <property type="entry name" value="DUF2807"/>
    <property type="match status" value="1"/>
</dbReference>
<name>A0ABR6VZH5_9BACT</name>
<feature type="domain" description="Putative auto-transporter adhesin head GIN" evidence="2">
    <location>
        <begin position="48"/>
        <end position="228"/>
    </location>
</feature>
<dbReference type="Proteomes" id="UP000659698">
    <property type="component" value="Unassembled WGS sequence"/>
</dbReference>
<evidence type="ECO:0000313" key="3">
    <source>
        <dbReference type="EMBL" id="MBC3542325.1"/>
    </source>
</evidence>
<proteinExistence type="predicted"/>